<reference evidence="4 5" key="1">
    <citation type="submission" date="2024-01" db="EMBL/GenBank/DDBJ databases">
        <authorList>
            <person name="Waweru B."/>
        </authorList>
    </citation>
    <scope>NUCLEOTIDE SEQUENCE [LARGE SCALE GENOMIC DNA]</scope>
</reference>
<dbReference type="GO" id="GO:0020037">
    <property type="term" value="F:heme binding"/>
    <property type="evidence" value="ECO:0007669"/>
    <property type="project" value="InterPro"/>
</dbReference>
<keyword evidence="5" id="KW-1185">Reference proteome</keyword>
<evidence type="ECO:0000256" key="1">
    <source>
        <dbReference type="ARBA" id="ARBA00010617"/>
    </source>
</evidence>
<dbReference type="AlphaFoldDB" id="A0AAV1SML7"/>
<dbReference type="GO" id="GO:0016125">
    <property type="term" value="P:sterol metabolic process"/>
    <property type="evidence" value="ECO:0007669"/>
    <property type="project" value="TreeGrafter"/>
</dbReference>
<dbReference type="PANTHER" id="PTHR24286">
    <property type="entry name" value="CYTOCHROME P450 26"/>
    <property type="match status" value="1"/>
</dbReference>
<dbReference type="GO" id="GO:0016705">
    <property type="term" value="F:oxidoreductase activity, acting on paired donors, with incorporation or reduction of molecular oxygen"/>
    <property type="evidence" value="ECO:0007669"/>
    <property type="project" value="InterPro"/>
</dbReference>
<comment type="similarity">
    <text evidence="1">Belongs to the cytochrome P450 family.</text>
</comment>
<evidence type="ECO:0000256" key="3">
    <source>
        <dbReference type="ARBA" id="ARBA00023004"/>
    </source>
</evidence>
<dbReference type="InterPro" id="IPR036396">
    <property type="entry name" value="Cyt_P450_sf"/>
</dbReference>
<name>A0AAV1SML7_9ROSI</name>
<comment type="caution">
    <text evidence="4">The sequence shown here is derived from an EMBL/GenBank/DDBJ whole genome shotgun (WGS) entry which is preliminary data.</text>
</comment>
<protein>
    <submittedName>
        <fullName evidence="4">Uncharacterized protein</fullName>
    </submittedName>
</protein>
<dbReference type="Proteomes" id="UP001314170">
    <property type="component" value="Unassembled WGS sequence"/>
</dbReference>
<proteinExistence type="inferred from homology"/>
<dbReference type="PANTHER" id="PTHR24286:SF209">
    <property type="entry name" value="BETA-AMYRIN 28-OXIDASE-LIKE"/>
    <property type="match status" value="1"/>
</dbReference>
<dbReference type="GO" id="GO:0004497">
    <property type="term" value="F:monooxygenase activity"/>
    <property type="evidence" value="ECO:0007669"/>
    <property type="project" value="InterPro"/>
</dbReference>
<evidence type="ECO:0000256" key="2">
    <source>
        <dbReference type="ARBA" id="ARBA00022723"/>
    </source>
</evidence>
<keyword evidence="2" id="KW-0479">Metal-binding</keyword>
<dbReference type="EMBL" id="CAWUPB010001189">
    <property type="protein sequence ID" value="CAK7351711.1"/>
    <property type="molecule type" value="Genomic_DNA"/>
</dbReference>
<keyword evidence="3" id="KW-0408">Iron</keyword>
<sequence>MVVFCGPTGNKFLFSNENKLVNLWWPTSVKKLLKSSVVNVVGDEVKRMRKILLTSVDPDALKSIDDLVHISKLANQFDVFLRGVIHFPVNILGTRFYHASKATDAIKEELRLIARHKRTALDQKIRLEMKVDHNDPRVPYGRALAQWIKVLHYSYEKESLSLKLRLGKASSPGPVVALDSLSLDLSFDQGIFKCVSVSSNQSAFKLSKGSYQTSQASSTVHHSS</sequence>
<evidence type="ECO:0000313" key="5">
    <source>
        <dbReference type="Proteomes" id="UP001314170"/>
    </source>
</evidence>
<accession>A0AAV1SML7</accession>
<dbReference type="GO" id="GO:0005506">
    <property type="term" value="F:iron ion binding"/>
    <property type="evidence" value="ECO:0007669"/>
    <property type="project" value="InterPro"/>
</dbReference>
<organism evidence="4 5">
    <name type="scientific">Dovyalis caffra</name>
    <dbReference type="NCBI Taxonomy" id="77055"/>
    <lineage>
        <taxon>Eukaryota</taxon>
        <taxon>Viridiplantae</taxon>
        <taxon>Streptophyta</taxon>
        <taxon>Embryophyta</taxon>
        <taxon>Tracheophyta</taxon>
        <taxon>Spermatophyta</taxon>
        <taxon>Magnoliopsida</taxon>
        <taxon>eudicotyledons</taxon>
        <taxon>Gunneridae</taxon>
        <taxon>Pentapetalae</taxon>
        <taxon>rosids</taxon>
        <taxon>fabids</taxon>
        <taxon>Malpighiales</taxon>
        <taxon>Salicaceae</taxon>
        <taxon>Flacourtieae</taxon>
        <taxon>Dovyalis</taxon>
    </lineage>
</organism>
<dbReference type="Gene3D" id="1.10.630.10">
    <property type="entry name" value="Cytochrome P450"/>
    <property type="match status" value="1"/>
</dbReference>
<gene>
    <name evidence="4" type="ORF">DCAF_LOCUS23959</name>
</gene>
<evidence type="ECO:0000313" key="4">
    <source>
        <dbReference type="EMBL" id="CAK7351711.1"/>
    </source>
</evidence>